<evidence type="ECO:0000256" key="1">
    <source>
        <dbReference type="ARBA" id="ARBA00022741"/>
    </source>
</evidence>
<keyword evidence="1" id="KW-0547">Nucleotide-binding</keyword>
<accession>A0A078KXQ2</accession>
<proteinExistence type="predicted"/>
<dbReference type="InterPro" id="IPR027417">
    <property type="entry name" value="P-loop_NTPase"/>
</dbReference>
<dbReference type="Gene3D" id="3.40.50.300">
    <property type="entry name" value="P-loop containing nucleotide triphosphate hydrolases"/>
    <property type="match status" value="1"/>
</dbReference>
<keyword evidence="4" id="KW-1185">Reference proteome</keyword>
<sequence>MTIKVAFLGKEASGKTQLINKIVYKNKARFEEISRPSVGPDFLVRNQEPPKGKSSKNNEMKLFQLWDFPGVERFEKLSEPFLRDCQLGVFCIDLTTDIDDVYIQEKIKLFRQYNPDSPIILVGTKADAQNANVTRYNQLQENKVFAASVITSAKAGVNTEELFSLLGDKFPKPSVYAEARARLLTELKDVSQEKKNLINLQLETLEQHISAPRTEPQTKANTINAFSSNCEAILDGEKSGLLRAVAAVAAAAFVTVVAGSIGFGIGFALSWWTGPGAFFAAITTGYAAASVVATSVSLGALAGGLTAYGLFKTSKEMEAINEFTTQLSDENTVSHSV</sequence>
<dbReference type="RefSeq" id="WP_043873023.1">
    <property type="nucleotide sequence ID" value="NZ_CCVW01000001.1"/>
</dbReference>
<organism evidence="3 4">
    <name type="scientific">Legionella massiliensis</name>
    <dbReference type="NCBI Taxonomy" id="1034943"/>
    <lineage>
        <taxon>Bacteria</taxon>
        <taxon>Pseudomonadati</taxon>
        <taxon>Pseudomonadota</taxon>
        <taxon>Gammaproteobacteria</taxon>
        <taxon>Legionellales</taxon>
        <taxon>Legionellaceae</taxon>
        <taxon>Legionella</taxon>
    </lineage>
</organism>
<keyword evidence="2" id="KW-0472">Membrane</keyword>
<keyword evidence="2" id="KW-0812">Transmembrane</keyword>
<feature type="transmembrane region" description="Helical" evidence="2">
    <location>
        <begin position="244"/>
        <end position="272"/>
    </location>
</feature>
<gene>
    <name evidence="3" type="ORF">BN59_00768</name>
</gene>
<dbReference type="InterPro" id="IPR005225">
    <property type="entry name" value="Small_GTP-bd"/>
</dbReference>
<evidence type="ECO:0000313" key="3">
    <source>
        <dbReference type="EMBL" id="CDZ76498.1"/>
    </source>
</evidence>
<dbReference type="CDD" id="cd00882">
    <property type="entry name" value="Ras_like_GTPase"/>
    <property type="match status" value="1"/>
</dbReference>
<dbReference type="PANTHER" id="PTHR47978">
    <property type="match status" value="1"/>
</dbReference>
<dbReference type="PRINTS" id="PR00449">
    <property type="entry name" value="RASTRNSFRMNG"/>
</dbReference>
<protein>
    <submittedName>
        <fullName evidence="3">GTPase Era</fullName>
    </submittedName>
</protein>
<reference evidence="3 4" key="1">
    <citation type="submission" date="2014-06" db="EMBL/GenBank/DDBJ databases">
        <authorList>
            <person name="Urmite Genomes Urmite Genomes"/>
        </authorList>
    </citation>
    <scope>NUCLEOTIDE SEQUENCE [LARGE SCALE GENOMIC DNA]</scope>
</reference>
<dbReference type="eggNOG" id="COG1100">
    <property type="taxonomic scope" value="Bacteria"/>
</dbReference>
<dbReference type="STRING" id="1034943.BN59_00768"/>
<evidence type="ECO:0000313" key="4">
    <source>
        <dbReference type="Proteomes" id="UP000044071"/>
    </source>
</evidence>
<evidence type="ECO:0000256" key="2">
    <source>
        <dbReference type="SAM" id="Phobius"/>
    </source>
</evidence>
<dbReference type="SMART" id="SM00175">
    <property type="entry name" value="RAB"/>
    <property type="match status" value="1"/>
</dbReference>
<dbReference type="Pfam" id="PF08477">
    <property type="entry name" value="Roc"/>
    <property type="match status" value="1"/>
</dbReference>
<name>A0A078KXQ2_9GAMM</name>
<dbReference type="EMBL" id="CCSB01000001">
    <property type="protein sequence ID" value="CDZ76498.1"/>
    <property type="molecule type" value="Genomic_DNA"/>
</dbReference>
<dbReference type="NCBIfam" id="TIGR00231">
    <property type="entry name" value="small_GTP"/>
    <property type="match status" value="1"/>
</dbReference>
<dbReference type="Proteomes" id="UP000044071">
    <property type="component" value="Unassembled WGS sequence"/>
</dbReference>
<dbReference type="GO" id="GO:0005525">
    <property type="term" value="F:GTP binding"/>
    <property type="evidence" value="ECO:0007669"/>
    <property type="project" value="InterPro"/>
</dbReference>
<dbReference type="OrthoDB" id="5639734at2"/>
<keyword evidence="2" id="KW-1133">Transmembrane helix</keyword>
<dbReference type="SUPFAM" id="SSF52540">
    <property type="entry name" value="P-loop containing nucleoside triphosphate hydrolases"/>
    <property type="match status" value="1"/>
</dbReference>
<dbReference type="AlphaFoldDB" id="A0A078KXQ2"/>
<dbReference type="PROSITE" id="PS51419">
    <property type="entry name" value="RAB"/>
    <property type="match status" value="1"/>
</dbReference>
<feature type="transmembrane region" description="Helical" evidence="2">
    <location>
        <begin position="278"/>
        <end position="311"/>
    </location>
</feature>